<gene>
    <name evidence="5" type="ORF">IMI45_04645</name>
</gene>
<feature type="domain" description="Resolvase/invertase-type recombinase catalytic" evidence="4">
    <location>
        <begin position="8"/>
        <end position="152"/>
    </location>
</feature>
<dbReference type="EMBL" id="CP063414">
    <property type="protein sequence ID" value="UOE77150.1"/>
    <property type="molecule type" value="Genomic_DNA"/>
</dbReference>
<evidence type="ECO:0000313" key="5">
    <source>
        <dbReference type="EMBL" id="UOE77150.1"/>
    </source>
</evidence>
<reference evidence="5" key="1">
    <citation type="submission" date="2020-10" db="EMBL/GenBank/DDBJ databases">
        <authorList>
            <person name="Delgado J.A."/>
            <person name="Gonzalez J.M."/>
        </authorList>
    </citation>
    <scope>NUCLEOTIDE SEQUENCE</scope>
    <source>
        <strain evidence="5">23.6</strain>
    </source>
</reference>
<dbReference type="InterPro" id="IPR050639">
    <property type="entry name" value="SSR_resolvase"/>
</dbReference>
<dbReference type="AlphaFoldDB" id="A0AB38R3X9"/>
<dbReference type="InterPro" id="IPR038109">
    <property type="entry name" value="DNA_bind_recomb_sf"/>
</dbReference>
<dbReference type="CDD" id="cd00338">
    <property type="entry name" value="Ser_Recombinase"/>
    <property type="match status" value="1"/>
</dbReference>
<evidence type="ECO:0000259" key="4">
    <source>
        <dbReference type="PROSITE" id="PS51736"/>
    </source>
</evidence>
<dbReference type="SMART" id="SM00857">
    <property type="entry name" value="Resolvase"/>
    <property type="match status" value="1"/>
</dbReference>
<keyword evidence="2" id="KW-0233">DNA recombination</keyword>
<proteinExistence type="predicted"/>
<evidence type="ECO:0000256" key="3">
    <source>
        <dbReference type="SAM" id="Coils"/>
    </source>
</evidence>
<dbReference type="Gene3D" id="3.40.50.1390">
    <property type="entry name" value="Resolvase, N-terminal catalytic domain"/>
    <property type="match status" value="1"/>
</dbReference>
<evidence type="ECO:0000313" key="6">
    <source>
        <dbReference type="Proteomes" id="UP001058458"/>
    </source>
</evidence>
<feature type="coiled-coil region" evidence="3">
    <location>
        <begin position="377"/>
        <end position="414"/>
    </location>
</feature>
<dbReference type="InterPro" id="IPR006119">
    <property type="entry name" value="Resolv_N"/>
</dbReference>
<feature type="coiled-coil region" evidence="3">
    <location>
        <begin position="237"/>
        <end position="264"/>
    </location>
</feature>
<evidence type="ECO:0000256" key="1">
    <source>
        <dbReference type="ARBA" id="ARBA00023125"/>
    </source>
</evidence>
<evidence type="ECO:0000256" key="2">
    <source>
        <dbReference type="ARBA" id="ARBA00023172"/>
    </source>
</evidence>
<protein>
    <submittedName>
        <fullName evidence="5">Recombinase family protein</fullName>
    </submittedName>
</protein>
<keyword evidence="1" id="KW-0238">DNA-binding</keyword>
<dbReference type="SUPFAM" id="SSF53041">
    <property type="entry name" value="Resolvase-like"/>
    <property type="match status" value="1"/>
</dbReference>
<dbReference type="PANTHER" id="PTHR30461">
    <property type="entry name" value="DNA-INVERTASE FROM LAMBDOID PROPHAGE"/>
    <property type="match status" value="1"/>
</dbReference>
<dbReference type="Proteomes" id="UP001058458">
    <property type="component" value="Chromosome"/>
</dbReference>
<accession>A0AB38R3X9</accession>
<sequence length="462" mass="53831">MLNVVTKLKVLYMRVSSDNQSEEMQLNAAKRYLEQYNPDEVLILCDHGISATKLPLHKRPQLVKLLDLVREDKVDTLLVYQRDRLARDFYEYLTIISELIKHNVNVIFTASDSPQFNKDIVLEGAYAIFAQHEGHLINKRTSDSRKQAPHRIFGYDVTKTENGRSYSINEKRGELVKQLFSEAANVENLEEFLILLTKYKKLLGRKVEDVLKILKQPFYAGYYMSQNEYHHLPHVPAIITLDEYKSVNKKLEQLEKQYYELKAQTQDSALIRPICLICNNEMSLKMNAVGTEGYFVCSRNHKLVDIPIKQLNDIIDEIVTEILNNLNINELKKKCLSFLTSLKKENDQDKTTCLQAIRNIEYKLCTTYNLSKPCNEAKKLMAELSVLESKLSNIVQKEQKINECLREINELVQLIQLVLQESLEGHERRLLAKMIIKNLIVHHEYVTCELFFHEFFKSEVLT</sequence>
<keyword evidence="3" id="KW-0175">Coiled coil</keyword>
<name>A0AB38R3X9_PARTM</name>
<dbReference type="GO" id="GO:0003677">
    <property type="term" value="F:DNA binding"/>
    <property type="evidence" value="ECO:0007669"/>
    <property type="project" value="UniProtKB-KW"/>
</dbReference>
<organism evidence="5 6">
    <name type="scientific">Parageobacillus thermoglucosidasius</name>
    <name type="common">Geobacillus thermoglucosidasius</name>
    <dbReference type="NCBI Taxonomy" id="1426"/>
    <lineage>
        <taxon>Bacteria</taxon>
        <taxon>Bacillati</taxon>
        <taxon>Bacillota</taxon>
        <taxon>Bacilli</taxon>
        <taxon>Bacillales</taxon>
        <taxon>Anoxybacillaceae</taxon>
        <taxon>Parageobacillus</taxon>
    </lineage>
</organism>
<dbReference type="Pfam" id="PF00239">
    <property type="entry name" value="Resolvase"/>
    <property type="match status" value="1"/>
</dbReference>
<dbReference type="PROSITE" id="PS51736">
    <property type="entry name" value="RECOMBINASES_3"/>
    <property type="match status" value="1"/>
</dbReference>
<dbReference type="Gene3D" id="3.90.1750.20">
    <property type="entry name" value="Putative Large Serine Recombinase, Chain B, Domain 2"/>
    <property type="match status" value="1"/>
</dbReference>
<dbReference type="InterPro" id="IPR036162">
    <property type="entry name" value="Resolvase-like_N_sf"/>
</dbReference>
<dbReference type="RefSeq" id="WP_256834400.1">
    <property type="nucleotide sequence ID" value="NZ_CP063414.1"/>
</dbReference>
<dbReference type="PANTHER" id="PTHR30461:SF2">
    <property type="entry name" value="SERINE RECOMBINASE PINE-RELATED"/>
    <property type="match status" value="1"/>
</dbReference>
<dbReference type="GO" id="GO:0000150">
    <property type="term" value="F:DNA strand exchange activity"/>
    <property type="evidence" value="ECO:0007669"/>
    <property type="project" value="InterPro"/>
</dbReference>